<dbReference type="EMBL" id="NIDE01000017">
    <property type="protein sequence ID" value="OWK35682.1"/>
    <property type="molecule type" value="Genomic_DNA"/>
</dbReference>
<dbReference type="AlphaFoldDB" id="A0A225D2D3"/>
<evidence type="ECO:0000313" key="1">
    <source>
        <dbReference type="EMBL" id="OWK35682.1"/>
    </source>
</evidence>
<evidence type="ECO:0000313" key="2">
    <source>
        <dbReference type="Proteomes" id="UP000214646"/>
    </source>
</evidence>
<sequence>MTIDDFAVDERTGQATAGPAGRIPLQTVYDRDACDGWRDVFVPIVASD</sequence>
<accession>A0A225D2D3</accession>
<protein>
    <submittedName>
        <fullName evidence="1">Uncharacterized protein</fullName>
    </submittedName>
</protein>
<organism evidence="1 2">
    <name type="scientific">Fimbriiglobus ruber</name>
    <dbReference type="NCBI Taxonomy" id="1908690"/>
    <lineage>
        <taxon>Bacteria</taxon>
        <taxon>Pseudomonadati</taxon>
        <taxon>Planctomycetota</taxon>
        <taxon>Planctomycetia</taxon>
        <taxon>Gemmatales</taxon>
        <taxon>Gemmataceae</taxon>
        <taxon>Fimbriiglobus</taxon>
    </lineage>
</organism>
<keyword evidence="2" id="KW-1185">Reference proteome</keyword>
<proteinExistence type="predicted"/>
<comment type="caution">
    <text evidence="1">The sequence shown here is derived from an EMBL/GenBank/DDBJ whole genome shotgun (WGS) entry which is preliminary data.</text>
</comment>
<dbReference type="RefSeq" id="WP_193619528.1">
    <property type="nucleotide sequence ID" value="NZ_NIDE01000017.1"/>
</dbReference>
<reference evidence="2" key="1">
    <citation type="submission" date="2017-06" db="EMBL/GenBank/DDBJ databases">
        <title>Genome analysis of Fimbriiglobus ruber SP5, the first member of the order Planctomycetales with confirmed chitinolytic capability.</title>
        <authorList>
            <person name="Ravin N.V."/>
            <person name="Rakitin A.L."/>
            <person name="Ivanova A.A."/>
            <person name="Beletsky A.V."/>
            <person name="Kulichevskaya I.S."/>
            <person name="Mardanov A.V."/>
            <person name="Dedysh S.N."/>
        </authorList>
    </citation>
    <scope>NUCLEOTIDE SEQUENCE [LARGE SCALE GENOMIC DNA]</scope>
    <source>
        <strain evidence="2">SP5</strain>
    </source>
</reference>
<dbReference type="Proteomes" id="UP000214646">
    <property type="component" value="Unassembled WGS sequence"/>
</dbReference>
<gene>
    <name evidence="1" type="ORF">FRUB_08245</name>
</gene>
<name>A0A225D2D3_9BACT</name>